<dbReference type="AlphaFoldDB" id="A0A0F6TWP3"/>
<dbReference type="PATRIC" id="fig|1261127.3.peg.3434"/>
<dbReference type="Pfam" id="PF05936">
    <property type="entry name" value="T6SS_VasE"/>
    <property type="match status" value="1"/>
</dbReference>
<sequence length="445" mass="50006">MTTIPAMVCWYEGMAMLPQHFQLQSLRHDALAAALAGHANPWFWGVTHLEVDDAALCAGTLRLLRLTAIMPDGLPIDYDVQRDPPLEFDCARLLPAAADSEHTLWLALPSANRGGQWQPFTTRFRSVTSAPLPDLTSGEFPESIASWRPAPRLVSRDERADLLCLPLIQVVYTEGGFRRNDWFPPSPQVIEGSTLCRQTRELCLLAREKILFLSREAQLARQNDKTHNWLWLTLCLQSIQGVLPLLECLVNSGKPHPADLFRALCLFCGQTAILTPDKPLPWLPGFDYENMQPGFTALFTLLRTQLAHIHRRRLRLNFTAGEDDFSLALPDGIRAGEQVVIGILMPDGSPLSAADWLQASLIACQPFLPILRRQRMHGMSVAPLAAQQRTEWETDSTIALFTLTLTTQWFEHDAPLVIAPLHETSVRPERIMLYRQEAQHHADGD</sequence>
<dbReference type="OrthoDB" id="9775333at2"/>
<dbReference type="PANTHER" id="PTHR35566">
    <property type="entry name" value="BLR3599 PROTEIN"/>
    <property type="match status" value="1"/>
</dbReference>
<name>A0A0F6TWP3_CITAM</name>
<evidence type="ECO:0000313" key="2">
    <source>
        <dbReference type="Proteomes" id="UP000034085"/>
    </source>
</evidence>
<dbReference type="HOGENOM" id="CLU_047802_0_0_6"/>
<dbReference type="RefSeq" id="WP_046487205.1">
    <property type="nucleotide sequence ID" value="NZ_CP011132.1"/>
</dbReference>
<gene>
    <name evidence="1" type="ORF">F384_16445</name>
</gene>
<dbReference type="Proteomes" id="UP000034085">
    <property type="component" value="Chromosome"/>
</dbReference>
<evidence type="ECO:0000313" key="1">
    <source>
        <dbReference type="EMBL" id="AKE60034.1"/>
    </source>
</evidence>
<dbReference type="EMBL" id="CP011132">
    <property type="protein sequence ID" value="AKE60034.1"/>
    <property type="molecule type" value="Genomic_DNA"/>
</dbReference>
<proteinExistence type="predicted"/>
<dbReference type="NCBIfam" id="TIGR03353">
    <property type="entry name" value="VI_chp_4"/>
    <property type="match status" value="1"/>
</dbReference>
<dbReference type="KEGG" id="cama:F384_16445"/>
<dbReference type="PANTHER" id="PTHR35566:SF1">
    <property type="entry name" value="TYPE VI SECRETION SYSTEM BASEPLATE COMPONENT TSSK1"/>
    <property type="match status" value="1"/>
</dbReference>
<accession>A0A0F6TWP3</accession>
<organism evidence="1 2">
    <name type="scientific">Citrobacter amalonaticus Y19</name>
    <dbReference type="NCBI Taxonomy" id="1261127"/>
    <lineage>
        <taxon>Bacteria</taxon>
        <taxon>Pseudomonadati</taxon>
        <taxon>Pseudomonadota</taxon>
        <taxon>Gammaproteobacteria</taxon>
        <taxon>Enterobacterales</taxon>
        <taxon>Enterobacteriaceae</taxon>
        <taxon>Citrobacter</taxon>
    </lineage>
</organism>
<reference evidence="1 2" key="1">
    <citation type="journal article" date="2013" name="Appl. Microbiol. Biotechnol.">
        <title>Glycerol assimilation and production of 1,3-propanediol by Citrobacter amalonaticus Y19.</title>
        <authorList>
            <person name="Ainala S.K."/>
            <person name="Ashok S."/>
            <person name="Ko Y."/>
            <person name="Park S."/>
        </authorList>
    </citation>
    <scope>NUCLEOTIDE SEQUENCE [LARGE SCALE GENOMIC DNA]</scope>
    <source>
        <strain evidence="1 2">Y19</strain>
    </source>
</reference>
<protein>
    <submittedName>
        <fullName evidence="1">T6SS protein Cts2M</fullName>
    </submittedName>
</protein>
<dbReference type="InterPro" id="IPR010263">
    <property type="entry name" value="T6SS_TssK"/>
</dbReference>